<protein>
    <submittedName>
        <fullName evidence="2">Uncharacterized protein</fullName>
    </submittedName>
</protein>
<feature type="region of interest" description="Disordered" evidence="1">
    <location>
        <begin position="216"/>
        <end position="248"/>
    </location>
</feature>
<evidence type="ECO:0000256" key="1">
    <source>
        <dbReference type="SAM" id="MobiDB-lite"/>
    </source>
</evidence>
<name>A0AA86VPQ3_9FABA</name>
<gene>
    <name evidence="2" type="ORF">AYBTSS11_LOCUS15820</name>
</gene>
<accession>A0AA86VPQ3</accession>
<evidence type="ECO:0000313" key="2">
    <source>
        <dbReference type="EMBL" id="CAJ1953387.1"/>
    </source>
</evidence>
<evidence type="ECO:0000313" key="3">
    <source>
        <dbReference type="Proteomes" id="UP001189624"/>
    </source>
</evidence>
<proteinExistence type="predicted"/>
<feature type="compositionally biased region" description="Polar residues" evidence="1">
    <location>
        <begin position="223"/>
        <end position="237"/>
    </location>
</feature>
<reference evidence="2" key="1">
    <citation type="submission" date="2023-10" db="EMBL/GenBank/DDBJ databases">
        <authorList>
            <person name="Domelevo Entfellner J.-B."/>
        </authorList>
    </citation>
    <scope>NUCLEOTIDE SEQUENCE</scope>
</reference>
<feature type="region of interest" description="Disordered" evidence="1">
    <location>
        <begin position="49"/>
        <end position="73"/>
    </location>
</feature>
<dbReference type="AlphaFoldDB" id="A0AA86VPQ3"/>
<dbReference type="Proteomes" id="UP001189624">
    <property type="component" value="Chromosome 4"/>
</dbReference>
<sequence length="301" mass="34129">MLYTSKIKIGGLTEPLSGSQSAQRILFRLAGTIPLSRFVTVSLQERKGEVSSSRSRPARSPPHEEPEEMDEGEELLGRLDRHKFLNRAKQHRFIELETRSFLCERRVELGQGEEDGHSERISWVRGHRIRYDRDAINTYLGNPYTYDPGDCYRHLTRSHQLRAPTITVDLCKPGHTDEVGITGKPIHILRSSLKTVAQICVNFVLANVTPNTLDDQFQGGPESVSSTYGNPINSDMQKSSKFDPESRNDTETVLMGKSFQKTKHKLVCVISFSLLATSTPLLWINNQDEDHFLVPIKRVIE</sequence>
<organism evidence="2 3">
    <name type="scientific">Sphenostylis stenocarpa</name>
    <dbReference type="NCBI Taxonomy" id="92480"/>
    <lineage>
        <taxon>Eukaryota</taxon>
        <taxon>Viridiplantae</taxon>
        <taxon>Streptophyta</taxon>
        <taxon>Embryophyta</taxon>
        <taxon>Tracheophyta</taxon>
        <taxon>Spermatophyta</taxon>
        <taxon>Magnoliopsida</taxon>
        <taxon>eudicotyledons</taxon>
        <taxon>Gunneridae</taxon>
        <taxon>Pentapetalae</taxon>
        <taxon>rosids</taxon>
        <taxon>fabids</taxon>
        <taxon>Fabales</taxon>
        <taxon>Fabaceae</taxon>
        <taxon>Papilionoideae</taxon>
        <taxon>50 kb inversion clade</taxon>
        <taxon>NPAAA clade</taxon>
        <taxon>indigoferoid/millettioid clade</taxon>
        <taxon>Phaseoleae</taxon>
        <taxon>Sphenostylis</taxon>
    </lineage>
</organism>
<keyword evidence="3" id="KW-1185">Reference proteome</keyword>
<dbReference type="Gramene" id="rna-AYBTSS11_LOCUS15820">
    <property type="protein sequence ID" value="CAJ1953387.1"/>
    <property type="gene ID" value="gene-AYBTSS11_LOCUS15820"/>
</dbReference>
<dbReference type="EMBL" id="OY731401">
    <property type="protein sequence ID" value="CAJ1953387.1"/>
    <property type="molecule type" value="Genomic_DNA"/>
</dbReference>
<feature type="compositionally biased region" description="Basic and acidic residues" evidence="1">
    <location>
        <begin position="238"/>
        <end position="248"/>
    </location>
</feature>